<feature type="region of interest" description="Disordered" evidence="1">
    <location>
        <begin position="1"/>
        <end position="24"/>
    </location>
</feature>
<dbReference type="SUPFAM" id="SSF52540">
    <property type="entry name" value="P-loop containing nucleoside triphosphate hydrolases"/>
    <property type="match status" value="1"/>
</dbReference>
<feature type="compositionally biased region" description="Basic and acidic residues" evidence="1">
    <location>
        <begin position="1"/>
        <end position="13"/>
    </location>
</feature>
<accession>A0A558BSU9</accession>
<reference evidence="2 3" key="1">
    <citation type="submission" date="2019-07" db="EMBL/GenBank/DDBJ databases">
        <title>Hymenobacter sp. straun FUR1 Genome sequencing and assembly.</title>
        <authorList>
            <person name="Chhetri G."/>
        </authorList>
    </citation>
    <scope>NUCLEOTIDE SEQUENCE [LARGE SCALE GENOMIC DNA]</scope>
    <source>
        <strain evidence="2 3">Fur1</strain>
    </source>
</reference>
<proteinExistence type="predicted"/>
<evidence type="ECO:0008006" key="4">
    <source>
        <dbReference type="Google" id="ProtNLM"/>
    </source>
</evidence>
<dbReference type="InterPro" id="IPR027417">
    <property type="entry name" value="P-loop_NTPase"/>
</dbReference>
<dbReference type="RefSeq" id="WP_144850662.1">
    <property type="nucleotide sequence ID" value="NZ_VMRJ01000004.1"/>
</dbReference>
<dbReference type="EMBL" id="VMRJ01000004">
    <property type="protein sequence ID" value="TVT39618.1"/>
    <property type="molecule type" value="Genomic_DNA"/>
</dbReference>
<dbReference type="OrthoDB" id="4981298at2"/>
<evidence type="ECO:0000256" key="1">
    <source>
        <dbReference type="SAM" id="MobiDB-lite"/>
    </source>
</evidence>
<name>A0A558BSU9_9BACT</name>
<keyword evidence="3" id="KW-1185">Reference proteome</keyword>
<feature type="compositionally biased region" description="Low complexity" evidence="1">
    <location>
        <begin position="368"/>
        <end position="384"/>
    </location>
</feature>
<comment type="caution">
    <text evidence="2">The sequence shown here is derived from an EMBL/GenBank/DDBJ whole genome shotgun (WGS) entry which is preliminary data.</text>
</comment>
<gene>
    <name evidence="2" type="ORF">FNT36_18425</name>
</gene>
<evidence type="ECO:0000313" key="2">
    <source>
        <dbReference type="EMBL" id="TVT39618.1"/>
    </source>
</evidence>
<evidence type="ECO:0000313" key="3">
    <source>
        <dbReference type="Proteomes" id="UP000317624"/>
    </source>
</evidence>
<dbReference type="AlphaFoldDB" id="A0A558BSU9"/>
<feature type="region of interest" description="Disordered" evidence="1">
    <location>
        <begin position="362"/>
        <end position="385"/>
    </location>
</feature>
<sequence length="405" mass="45079">MALSEKFNRKKVDPTAAGKGQGGILPTIPDAEKALVTLDEAIWEQMQQEYHHGREKGQTCHNKYLDPYFKWMPGYTSVITGWPGHGKSQLFFELLLLRAVFTGKKSVIWPSENMPAKRFYQGLVHTLTGRPTDKSQKNFLSLPEYKRAADYVRDRIILLDPPAGMPYTPADMLAYFETAIAKYGGAQDKEGIAHCMLDPWNKANHTAKQKLGGDESYLIHALGLCTKWSMDTGQCLVLTAHPRRASEEMGYGKSRPVPTGGMISGGQTWENMAHYVGAMHRPFDYIEGNTQAAFFALKCKDERDVAKRGEIGYKADGIPPMVPINWDPISNRYRWGHERWSPLDDEKVARLYAAPPAAPAPQLFTGISTPAPSTTPPLRTSTPTEFDAATEAADYTGKGRIITLN</sequence>
<organism evidence="2 3">
    <name type="scientific">Hymenobacter setariae</name>
    <dbReference type="NCBI Taxonomy" id="2594794"/>
    <lineage>
        <taxon>Bacteria</taxon>
        <taxon>Pseudomonadati</taxon>
        <taxon>Bacteroidota</taxon>
        <taxon>Cytophagia</taxon>
        <taxon>Cytophagales</taxon>
        <taxon>Hymenobacteraceae</taxon>
        <taxon>Hymenobacter</taxon>
    </lineage>
</organism>
<protein>
    <recommendedName>
        <fullName evidence="4">SF4 helicase domain-containing protein</fullName>
    </recommendedName>
</protein>
<dbReference type="Gene3D" id="3.40.50.300">
    <property type="entry name" value="P-loop containing nucleotide triphosphate hydrolases"/>
    <property type="match status" value="1"/>
</dbReference>
<dbReference type="Proteomes" id="UP000317624">
    <property type="component" value="Unassembled WGS sequence"/>
</dbReference>